<reference evidence="1" key="1">
    <citation type="submission" date="2022-04" db="EMBL/GenBank/DDBJ databases">
        <title>A functionally conserved STORR gene fusion in Papaver species that diverged 16.8 million years ago.</title>
        <authorList>
            <person name="Catania T."/>
        </authorList>
    </citation>
    <scope>NUCLEOTIDE SEQUENCE</scope>
    <source>
        <strain evidence="1">S-188037</strain>
    </source>
</reference>
<evidence type="ECO:0000313" key="2">
    <source>
        <dbReference type="Proteomes" id="UP001202328"/>
    </source>
</evidence>
<evidence type="ECO:0008006" key="3">
    <source>
        <dbReference type="Google" id="ProtNLM"/>
    </source>
</evidence>
<dbReference type="EMBL" id="JAJJMB010001716">
    <property type="protein sequence ID" value="KAI3955838.1"/>
    <property type="molecule type" value="Genomic_DNA"/>
</dbReference>
<keyword evidence="2" id="KW-1185">Reference proteome</keyword>
<comment type="caution">
    <text evidence="1">The sequence shown here is derived from an EMBL/GenBank/DDBJ whole genome shotgun (WGS) entry which is preliminary data.</text>
</comment>
<evidence type="ECO:0000313" key="1">
    <source>
        <dbReference type="EMBL" id="KAI3955838.1"/>
    </source>
</evidence>
<dbReference type="Proteomes" id="UP001202328">
    <property type="component" value="Unassembled WGS sequence"/>
</dbReference>
<sequence length="94" mass="10785">MVNVAATPVEMSHSYVFYIDLWGLVPHNEIKVYVERDKTLVVRYGASYNKEAHSMKFDLPHNANVDSTSAVFHMGYYSSLLTSLIDQAQRSWSR</sequence>
<protein>
    <recommendedName>
        <fullName evidence="3">SHSP domain-containing protein</fullName>
    </recommendedName>
</protein>
<accession>A0AAD4XXD0</accession>
<organism evidence="1 2">
    <name type="scientific">Papaver atlanticum</name>
    <dbReference type="NCBI Taxonomy" id="357466"/>
    <lineage>
        <taxon>Eukaryota</taxon>
        <taxon>Viridiplantae</taxon>
        <taxon>Streptophyta</taxon>
        <taxon>Embryophyta</taxon>
        <taxon>Tracheophyta</taxon>
        <taxon>Spermatophyta</taxon>
        <taxon>Magnoliopsida</taxon>
        <taxon>Ranunculales</taxon>
        <taxon>Papaveraceae</taxon>
        <taxon>Papaveroideae</taxon>
        <taxon>Papaver</taxon>
    </lineage>
</organism>
<dbReference type="AlphaFoldDB" id="A0AAD4XXD0"/>
<proteinExistence type="predicted"/>
<name>A0AAD4XXD0_9MAGN</name>
<gene>
    <name evidence="1" type="ORF">MKW98_006198</name>
</gene>